<gene>
    <name evidence="1" type="ORF">MLD38_007663</name>
</gene>
<comment type="caution">
    <text evidence="1">The sequence shown here is derived from an EMBL/GenBank/DDBJ whole genome shotgun (WGS) entry which is preliminary data.</text>
</comment>
<organism evidence="1 2">
    <name type="scientific">Melastoma candidum</name>
    <dbReference type="NCBI Taxonomy" id="119954"/>
    <lineage>
        <taxon>Eukaryota</taxon>
        <taxon>Viridiplantae</taxon>
        <taxon>Streptophyta</taxon>
        <taxon>Embryophyta</taxon>
        <taxon>Tracheophyta</taxon>
        <taxon>Spermatophyta</taxon>
        <taxon>Magnoliopsida</taxon>
        <taxon>eudicotyledons</taxon>
        <taxon>Gunneridae</taxon>
        <taxon>Pentapetalae</taxon>
        <taxon>rosids</taxon>
        <taxon>malvids</taxon>
        <taxon>Myrtales</taxon>
        <taxon>Melastomataceae</taxon>
        <taxon>Melastomatoideae</taxon>
        <taxon>Melastomateae</taxon>
        <taxon>Melastoma</taxon>
    </lineage>
</organism>
<evidence type="ECO:0000313" key="1">
    <source>
        <dbReference type="EMBL" id="KAI4381603.1"/>
    </source>
</evidence>
<name>A0ACB9RW46_9MYRT</name>
<proteinExistence type="predicted"/>
<sequence length="260" mass="28540">MYHGQRRRRRLLVEAFHLFLPYLTASELAAVAATCLALRAVSRSIDAARWLDASRAKGPSHPIPFLNRSSPGPPPLVKIVWCGRKGWGLFADQRNEDGQFVCEYAGWDLDRRVFLRLWILGSTLVWNGVTGEVITTCEARRRQAKYDELSSKGGFASALLVIREHLPSGTACLRMNIDATKAGNVARFINHSCDGGNLSAEIIREAGDLLPRVCFFASRGIDKDEELTFSYGEARVGSKGVLPCLCGSPCCLGALPSENT</sequence>
<evidence type="ECO:0000313" key="2">
    <source>
        <dbReference type="Proteomes" id="UP001057402"/>
    </source>
</evidence>
<dbReference type="EMBL" id="CM042882">
    <property type="protein sequence ID" value="KAI4381603.1"/>
    <property type="molecule type" value="Genomic_DNA"/>
</dbReference>
<keyword evidence="2" id="KW-1185">Reference proteome</keyword>
<accession>A0ACB9RW46</accession>
<reference evidence="2" key="1">
    <citation type="journal article" date="2023" name="Front. Plant Sci.">
        <title>Chromosomal-level genome assembly of Melastoma candidum provides insights into trichome evolution.</title>
        <authorList>
            <person name="Zhong Y."/>
            <person name="Wu W."/>
            <person name="Sun C."/>
            <person name="Zou P."/>
            <person name="Liu Y."/>
            <person name="Dai S."/>
            <person name="Zhou R."/>
        </authorList>
    </citation>
    <scope>NUCLEOTIDE SEQUENCE [LARGE SCALE GENOMIC DNA]</scope>
</reference>
<protein>
    <submittedName>
        <fullName evidence="1">Uncharacterized protein</fullName>
    </submittedName>
</protein>
<dbReference type="Proteomes" id="UP001057402">
    <property type="component" value="Chromosome 3"/>
</dbReference>